<evidence type="ECO:0000259" key="1">
    <source>
        <dbReference type="PROSITE" id="PS51674"/>
    </source>
</evidence>
<feature type="domain" description="4Fe-4S Wbl-type" evidence="1">
    <location>
        <begin position="8"/>
        <end position="82"/>
    </location>
</feature>
<protein>
    <recommendedName>
        <fullName evidence="1">4Fe-4S Wbl-type domain-containing protein</fullName>
    </recommendedName>
</protein>
<dbReference type="RefSeq" id="WP_136511697.1">
    <property type="nucleotide sequence ID" value="NZ_SSTF01000032.1"/>
</dbReference>
<evidence type="ECO:0000313" key="3">
    <source>
        <dbReference type="Proteomes" id="UP000306798"/>
    </source>
</evidence>
<dbReference type="AlphaFoldDB" id="A0A4S4F5C9"/>
<evidence type="ECO:0000313" key="2">
    <source>
        <dbReference type="EMBL" id="THG24234.1"/>
    </source>
</evidence>
<gene>
    <name evidence="2" type="ORF">E5991_08730</name>
</gene>
<sequence length="162" mass="17468">MKGGVVPVCTRLMRADPSLADRMWSGGVRGDGGLDRAARARAVRLCRVCPVRVDCLVDAMPVTRMRDDTTIVGGLTTPARARLQRLVADGLHAPASLAGIPPRMVRMWLLAHPDAPDQACRQTQAQWSGAKRRWRATRAQPAPIGGVPASSVMVQGELDLGW</sequence>
<comment type="caution">
    <text evidence="2">The sequence shown here is derived from an EMBL/GenBank/DDBJ whole genome shotgun (WGS) entry which is preliminary data.</text>
</comment>
<reference evidence="2 3" key="1">
    <citation type="submission" date="2019-04" db="EMBL/GenBank/DDBJ databases">
        <title>Microbes associate with the intestines of laboratory mice.</title>
        <authorList>
            <person name="Navarre W."/>
            <person name="Wong E."/>
            <person name="Huang K.C."/>
            <person name="Tropini C."/>
            <person name="Ng K."/>
            <person name="Yu B."/>
        </authorList>
    </citation>
    <scope>NUCLEOTIDE SEQUENCE [LARGE SCALE GENOMIC DNA]</scope>
    <source>
        <strain evidence="2 3">NM87_A27A</strain>
    </source>
</reference>
<dbReference type="InterPro" id="IPR034768">
    <property type="entry name" value="4FE4S_WBL"/>
</dbReference>
<accession>A0A4S4F5C9</accession>
<name>A0A4S4F5C9_9BIFI</name>
<dbReference type="EMBL" id="SSTF01000032">
    <property type="protein sequence ID" value="THG24234.1"/>
    <property type="molecule type" value="Genomic_DNA"/>
</dbReference>
<dbReference type="Pfam" id="PF02467">
    <property type="entry name" value="Whib"/>
    <property type="match status" value="1"/>
</dbReference>
<organism evidence="2 3">
    <name type="scientific">Bifidobacterium pseudolongum</name>
    <dbReference type="NCBI Taxonomy" id="1694"/>
    <lineage>
        <taxon>Bacteria</taxon>
        <taxon>Bacillati</taxon>
        <taxon>Actinomycetota</taxon>
        <taxon>Actinomycetes</taxon>
        <taxon>Bifidobacteriales</taxon>
        <taxon>Bifidobacteriaceae</taxon>
        <taxon>Bifidobacterium</taxon>
    </lineage>
</organism>
<dbReference type="PROSITE" id="PS51674">
    <property type="entry name" value="4FE4S_WBL"/>
    <property type="match status" value="1"/>
</dbReference>
<dbReference type="Proteomes" id="UP000306798">
    <property type="component" value="Unassembled WGS sequence"/>
</dbReference>
<proteinExistence type="predicted"/>